<evidence type="ECO:0000313" key="3">
    <source>
        <dbReference type="Proteomes" id="UP000030143"/>
    </source>
</evidence>
<evidence type="ECO:0000256" key="1">
    <source>
        <dbReference type="SAM" id="SignalP"/>
    </source>
</evidence>
<protein>
    <submittedName>
        <fullName evidence="2">Uncharacterized protein</fullName>
    </submittedName>
</protein>
<evidence type="ECO:0000313" key="2">
    <source>
        <dbReference type="EMBL" id="KGO59900.1"/>
    </source>
</evidence>
<proteinExistence type="predicted"/>
<keyword evidence="1" id="KW-0732">Signal</keyword>
<dbReference type="HOGENOM" id="CLU_2794725_0_0_1"/>
<feature type="signal peptide" evidence="1">
    <location>
        <begin position="1"/>
        <end position="19"/>
    </location>
</feature>
<gene>
    <name evidence="2" type="ORF">PEX2_054780</name>
</gene>
<feature type="chain" id="PRO_5009752792" evidence="1">
    <location>
        <begin position="20"/>
        <end position="68"/>
    </location>
</feature>
<dbReference type="EMBL" id="JQFZ01000089">
    <property type="protein sequence ID" value="KGO59900.1"/>
    <property type="molecule type" value="Genomic_DNA"/>
</dbReference>
<comment type="caution">
    <text evidence="2">The sequence shown here is derived from an EMBL/GenBank/DDBJ whole genome shotgun (WGS) entry which is preliminary data.</text>
</comment>
<dbReference type="GeneID" id="27678171"/>
<accession>A0A0A2K6A2</accession>
<dbReference type="STRING" id="27334.A0A0A2K6A2"/>
<dbReference type="PhylomeDB" id="A0A0A2K6A2"/>
<dbReference type="VEuPathDB" id="FungiDB:PEXP_040120"/>
<keyword evidence="3" id="KW-1185">Reference proteome</keyword>
<dbReference type="RefSeq" id="XP_016601003.1">
    <property type="nucleotide sequence ID" value="XM_016742752.1"/>
</dbReference>
<reference evidence="2 3" key="1">
    <citation type="journal article" date="2015" name="Mol. Plant Microbe Interact.">
        <title>Genome, transcriptome, and functional analyses of Penicillium expansum provide new insights into secondary metabolism and pathogenicity.</title>
        <authorList>
            <person name="Ballester A.R."/>
            <person name="Marcet-Houben M."/>
            <person name="Levin E."/>
            <person name="Sela N."/>
            <person name="Selma-Lazaro C."/>
            <person name="Carmona L."/>
            <person name="Wisniewski M."/>
            <person name="Droby S."/>
            <person name="Gonzalez-Candelas L."/>
            <person name="Gabaldon T."/>
        </authorList>
    </citation>
    <scope>NUCLEOTIDE SEQUENCE [LARGE SCALE GENOMIC DNA]</scope>
    <source>
        <strain evidence="2 3">MD-8</strain>
    </source>
</reference>
<dbReference type="Proteomes" id="UP000030143">
    <property type="component" value="Unassembled WGS sequence"/>
</dbReference>
<name>A0A0A2K6A2_PENEN</name>
<dbReference type="AlphaFoldDB" id="A0A0A2K6A2"/>
<organism evidence="2 3">
    <name type="scientific">Penicillium expansum</name>
    <name type="common">Blue mold rot fungus</name>
    <dbReference type="NCBI Taxonomy" id="27334"/>
    <lineage>
        <taxon>Eukaryota</taxon>
        <taxon>Fungi</taxon>
        <taxon>Dikarya</taxon>
        <taxon>Ascomycota</taxon>
        <taxon>Pezizomycotina</taxon>
        <taxon>Eurotiomycetes</taxon>
        <taxon>Eurotiomycetidae</taxon>
        <taxon>Eurotiales</taxon>
        <taxon>Aspergillaceae</taxon>
        <taxon>Penicillium</taxon>
    </lineage>
</organism>
<sequence length="68" mass="7254">MLNNFQAFAVALLAGFVTAIDLKANDEQSFKNVAATAALNTMSMYTSNITGHNQNPDLLRLDGGDLGH</sequence>